<sequence>MPFFSRTWGLLRSLAIYHGIPWRAAQLRRFYAPVVPAGGLAFDVGAHAGNRVRAFRALGARVVAVEPQPDFVALLSRWFARDAGVTVLPVALGREAGQAQLLASEATPTVSTLSADWAQRAGATASFQGVRWSPGPVVPVTTLDALMAQHGRPDFIKIDVEGFELEVLQGLSQPVPALSFEFLAPVRDLALGCIDRLEALGRYRYQWSVGEQLRLQPEVALDADAMRAWLRGLPDDAPSGDILARLDGEAGAQAGGLTAAAIKG</sequence>
<organism evidence="2 3">
    <name type="scientific">Caldimonas caldifontis</name>
    <dbReference type="NCBI Taxonomy" id="1452508"/>
    <lineage>
        <taxon>Bacteria</taxon>
        <taxon>Pseudomonadati</taxon>
        <taxon>Pseudomonadota</taxon>
        <taxon>Betaproteobacteria</taxon>
        <taxon>Burkholderiales</taxon>
        <taxon>Sphaerotilaceae</taxon>
        <taxon>Caldimonas</taxon>
    </lineage>
</organism>
<dbReference type="EMBL" id="PSNX01000008">
    <property type="protein sequence ID" value="PPE66368.1"/>
    <property type="molecule type" value="Genomic_DNA"/>
</dbReference>
<evidence type="ECO:0000313" key="2">
    <source>
        <dbReference type="EMBL" id="PPE66368.1"/>
    </source>
</evidence>
<keyword evidence="2" id="KW-0489">Methyltransferase</keyword>
<keyword evidence="2" id="KW-0808">Transferase</keyword>
<dbReference type="AlphaFoldDB" id="A0A2S5SUF1"/>
<dbReference type="SUPFAM" id="SSF53335">
    <property type="entry name" value="S-adenosyl-L-methionine-dependent methyltransferases"/>
    <property type="match status" value="1"/>
</dbReference>
<accession>A0A2S5SUF1</accession>
<dbReference type="InterPro" id="IPR029063">
    <property type="entry name" value="SAM-dependent_MTases_sf"/>
</dbReference>
<dbReference type="InterPro" id="IPR052514">
    <property type="entry name" value="SAM-dependent_MTase"/>
</dbReference>
<name>A0A2S5SUF1_9BURK</name>
<keyword evidence="3" id="KW-1185">Reference proteome</keyword>
<feature type="domain" description="Methyltransferase FkbM" evidence="1">
    <location>
        <begin position="43"/>
        <end position="172"/>
    </location>
</feature>
<dbReference type="Proteomes" id="UP000238605">
    <property type="component" value="Unassembled WGS sequence"/>
</dbReference>
<evidence type="ECO:0000313" key="3">
    <source>
        <dbReference type="Proteomes" id="UP000238605"/>
    </source>
</evidence>
<dbReference type="NCBIfam" id="TIGR01444">
    <property type="entry name" value="fkbM_fam"/>
    <property type="match status" value="1"/>
</dbReference>
<comment type="caution">
    <text evidence="2">The sequence shown here is derived from an EMBL/GenBank/DDBJ whole genome shotgun (WGS) entry which is preliminary data.</text>
</comment>
<dbReference type="Gene3D" id="3.40.50.150">
    <property type="entry name" value="Vaccinia Virus protein VP39"/>
    <property type="match status" value="1"/>
</dbReference>
<reference evidence="2 3" key="1">
    <citation type="submission" date="2018-02" db="EMBL/GenBank/DDBJ databases">
        <title>Reclassifiation of [Polyangium] brachysporum DSM 7029 as Guopingzhaonella breviflexa gen. nov., sp. nov., a member of the family Comamonadaceae.</title>
        <authorList>
            <person name="Tang B."/>
        </authorList>
    </citation>
    <scope>NUCLEOTIDE SEQUENCE [LARGE SCALE GENOMIC DNA]</scope>
    <source>
        <strain evidence="2 3">BCRC 80649</strain>
    </source>
</reference>
<dbReference type="PANTHER" id="PTHR34203">
    <property type="entry name" value="METHYLTRANSFERASE, FKBM FAMILY PROTEIN"/>
    <property type="match status" value="1"/>
</dbReference>
<proteinExistence type="predicted"/>
<dbReference type="RefSeq" id="WP_104302651.1">
    <property type="nucleotide sequence ID" value="NZ_PSNX01000008.1"/>
</dbReference>
<protein>
    <submittedName>
        <fullName evidence="2">FkbM family methyltransferase</fullName>
    </submittedName>
</protein>
<dbReference type="GO" id="GO:0032259">
    <property type="term" value="P:methylation"/>
    <property type="evidence" value="ECO:0007669"/>
    <property type="project" value="UniProtKB-KW"/>
</dbReference>
<gene>
    <name evidence="2" type="ORF">C1704_09575</name>
</gene>
<dbReference type="OrthoDB" id="2529130at2"/>
<dbReference type="Pfam" id="PF05050">
    <property type="entry name" value="Methyltransf_21"/>
    <property type="match status" value="1"/>
</dbReference>
<dbReference type="InterPro" id="IPR006342">
    <property type="entry name" value="FkbM_mtfrase"/>
</dbReference>
<evidence type="ECO:0000259" key="1">
    <source>
        <dbReference type="Pfam" id="PF05050"/>
    </source>
</evidence>
<dbReference type="GO" id="GO:0008168">
    <property type="term" value="F:methyltransferase activity"/>
    <property type="evidence" value="ECO:0007669"/>
    <property type="project" value="UniProtKB-KW"/>
</dbReference>
<dbReference type="PANTHER" id="PTHR34203:SF15">
    <property type="entry name" value="SLL1173 PROTEIN"/>
    <property type="match status" value="1"/>
</dbReference>